<evidence type="ECO:0000313" key="1">
    <source>
        <dbReference type="EMBL" id="GFU48193.1"/>
    </source>
</evidence>
<comment type="caution">
    <text evidence="1">The sequence shown here is derived from an EMBL/GenBank/DDBJ whole genome shotgun (WGS) entry which is preliminary data.</text>
</comment>
<dbReference type="AlphaFoldDB" id="A0A8X6QX31"/>
<accession>A0A8X6QX31</accession>
<sequence length="77" mass="8804">MLEEGGHWNFVRALWTEFMQPNLYRKAGVAWHRCRPQDLSQWQTLGRAAICTALLGQTLCLESPRRVPFVHPGCIGP</sequence>
<proteinExistence type="predicted"/>
<dbReference type="Proteomes" id="UP000887013">
    <property type="component" value="Unassembled WGS sequence"/>
</dbReference>
<dbReference type="EMBL" id="BMAW01037380">
    <property type="protein sequence ID" value="GFU48193.1"/>
    <property type="molecule type" value="Genomic_DNA"/>
</dbReference>
<name>A0A8X6QX31_NEPPI</name>
<keyword evidence="2" id="KW-1185">Reference proteome</keyword>
<protein>
    <submittedName>
        <fullName evidence="1">Uncharacterized protein</fullName>
    </submittedName>
</protein>
<evidence type="ECO:0000313" key="2">
    <source>
        <dbReference type="Proteomes" id="UP000887013"/>
    </source>
</evidence>
<organism evidence="1 2">
    <name type="scientific">Nephila pilipes</name>
    <name type="common">Giant wood spider</name>
    <name type="synonym">Nephila maculata</name>
    <dbReference type="NCBI Taxonomy" id="299642"/>
    <lineage>
        <taxon>Eukaryota</taxon>
        <taxon>Metazoa</taxon>
        <taxon>Ecdysozoa</taxon>
        <taxon>Arthropoda</taxon>
        <taxon>Chelicerata</taxon>
        <taxon>Arachnida</taxon>
        <taxon>Araneae</taxon>
        <taxon>Araneomorphae</taxon>
        <taxon>Entelegynae</taxon>
        <taxon>Araneoidea</taxon>
        <taxon>Nephilidae</taxon>
        <taxon>Nephila</taxon>
    </lineage>
</organism>
<gene>
    <name evidence="1" type="ORF">NPIL_136181</name>
</gene>
<reference evidence="1" key="1">
    <citation type="submission" date="2020-08" db="EMBL/GenBank/DDBJ databases">
        <title>Multicomponent nature underlies the extraordinary mechanical properties of spider dragline silk.</title>
        <authorList>
            <person name="Kono N."/>
            <person name="Nakamura H."/>
            <person name="Mori M."/>
            <person name="Yoshida Y."/>
            <person name="Ohtoshi R."/>
            <person name="Malay A.D."/>
            <person name="Moran D.A.P."/>
            <person name="Tomita M."/>
            <person name="Numata K."/>
            <person name="Arakawa K."/>
        </authorList>
    </citation>
    <scope>NUCLEOTIDE SEQUENCE</scope>
</reference>